<feature type="region of interest" description="Disordered" evidence="10">
    <location>
        <begin position="799"/>
        <end position="921"/>
    </location>
</feature>
<keyword evidence="6 11" id="KW-0812">Transmembrane</keyword>
<evidence type="ECO:0000256" key="4">
    <source>
        <dbReference type="ARBA" id="ARBA00022553"/>
    </source>
</evidence>
<dbReference type="Gene3D" id="6.10.340.10">
    <property type="match status" value="1"/>
</dbReference>
<dbReference type="PROSITE" id="PS50885">
    <property type="entry name" value="HAMP"/>
    <property type="match status" value="1"/>
</dbReference>
<dbReference type="GO" id="GO:0004673">
    <property type="term" value="F:protein histidine kinase activity"/>
    <property type="evidence" value="ECO:0007669"/>
    <property type="project" value="UniProtKB-EC"/>
</dbReference>
<dbReference type="InterPro" id="IPR036890">
    <property type="entry name" value="HATPase_C_sf"/>
</dbReference>
<sequence length="921" mass="96764">MSVGGASRPEQERPAPAGGRDDPASSRMSALARFADRRPFRRKLDVLLGVPLIVVALLLAYVISGLVGQARDAGSAARLVRSSRQVATLVDRVESEHQQALLLSVRYESATTGARPSLTAYRAAQKAVDLQVDTVRRSFGSRLPAAEEQVLKEIEGLSSLRSTVEQSYLPADNIDPAYTSTMNDLIDGLDLDRSGNLSTTRTGSLLDSLLRAEAAHSSFETSVFSAQTGDSNALIEFVNAVGAQQVYSTEAARFGRYATAAQSTELAAIEQGTAWNTISQEYAGLQVDPSALQANGPAAIKAAFTSALKAYPDYQRQAQSRLRVTGSLIGQIADRADRASDDAWWRAVWLLAAALVAFALWLALSVTIRRSVIRPVQALTAAATEVAEVAGQELARVADEDAVDAGPPRLREMPVTARDEIGDLAAAFNRVQTTAGALLERQVLSRRNTAEMFGNVGRRVSNLTARQLSLIDAVERGETDPALLDRLYRIDHLAVRLQRNADSLMLLAGIRETGQEAGPTPLTNVVRAALGQIEGYQRVALSADTEVTVAPDIIADLTLMLAELLENAVAFSPARSPVEVTVGTRSEGALIEVTDHGLGMSAARLAEENARLVRRERLDLVPTKVLGLFVVGSLARRWGVRVTLTRTRGGGVTAQVAIPSSLLLMMSPFAEPAKPARGTAGQRSTATAETGMRGRSERPRSDHQASAAGAAAAGRERADGEPRTEPGAGHAARVPVAGPARPHPETADGPPRGDQRGADTDAPAPLPRRVPRRDPAISTAAASVERARAGGAFHAREVTLSSGSGTSAASAASAAPDSRGTAQAPAAPGAAEDAGTGSRTLRRRVKGATLATTLGEAASAAPAPTSASPTPHRPAADAEQVRSELDEFEAAVARAHRDTATADTGSRGTTLDTGHPEGAEE</sequence>
<dbReference type="GO" id="GO:0005886">
    <property type="term" value="C:plasma membrane"/>
    <property type="evidence" value="ECO:0007669"/>
    <property type="project" value="TreeGrafter"/>
</dbReference>
<organism evidence="13 14">
    <name type="scientific">Actinacidiphila yanglinensis</name>
    <dbReference type="NCBI Taxonomy" id="310779"/>
    <lineage>
        <taxon>Bacteria</taxon>
        <taxon>Bacillati</taxon>
        <taxon>Actinomycetota</taxon>
        <taxon>Actinomycetes</taxon>
        <taxon>Kitasatosporales</taxon>
        <taxon>Streptomycetaceae</taxon>
        <taxon>Actinacidiphila</taxon>
    </lineage>
</organism>
<dbReference type="Proteomes" id="UP000236754">
    <property type="component" value="Unassembled WGS sequence"/>
</dbReference>
<evidence type="ECO:0000313" key="14">
    <source>
        <dbReference type="Proteomes" id="UP000236754"/>
    </source>
</evidence>
<keyword evidence="7 13" id="KW-0418">Kinase</keyword>
<feature type="compositionally biased region" description="Basic and acidic residues" evidence="10">
    <location>
        <begin position="742"/>
        <end position="759"/>
    </location>
</feature>
<dbReference type="RefSeq" id="WP_407642796.1">
    <property type="nucleotide sequence ID" value="NZ_FNVU01000002.1"/>
</dbReference>
<protein>
    <recommendedName>
        <fullName evidence="3">histidine kinase</fullName>
        <ecNumber evidence="3">2.7.13.3</ecNumber>
    </recommendedName>
</protein>
<feature type="compositionally biased region" description="Basic and acidic residues" evidence="10">
    <location>
        <begin position="9"/>
        <end position="24"/>
    </location>
</feature>
<comment type="catalytic activity">
    <reaction evidence="1">
        <text>ATP + protein L-histidine = ADP + protein N-phospho-L-histidine.</text>
        <dbReference type="EC" id="2.7.13.3"/>
    </reaction>
</comment>
<feature type="domain" description="HAMP" evidence="12">
    <location>
        <begin position="370"/>
        <end position="440"/>
    </location>
</feature>
<dbReference type="EMBL" id="FNVU01000002">
    <property type="protein sequence ID" value="SEF88890.1"/>
    <property type="molecule type" value="Genomic_DNA"/>
</dbReference>
<evidence type="ECO:0000256" key="3">
    <source>
        <dbReference type="ARBA" id="ARBA00012438"/>
    </source>
</evidence>
<feature type="compositionally biased region" description="Low complexity" evidence="10">
    <location>
        <begin position="801"/>
        <end position="837"/>
    </location>
</feature>
<feature type="compositionally biased region" description="Basic and acidic residues" evidence="10">
    <location>
        <begin position="874"/>
        <end position="885"/>
    </location>
</feature>
<name>A0A1H5VNU6_9ACTN</name>
<comment type="subcellular location">
    <subcellularLocation>
        <location evidence="2">Membrane</location>
    </subcellularLocation>
</comment>
<feature type="compositionally biased region" description="Low complexity" evidence="10">
    <location>
        <begin position="726"/>
        <end position="740"/>
    </location>
</feature>
<dbReference type="InterPro" id="IPR003660">
    <property type="entry name" value="HAMP_dom"/>
</dbReference>
<feature type="transmembrane region" description="Helical" evidence="11">
    <location>
        <begin position="343"/>
        <end position="364"/>
    </location>
</feature>
<evidence type="ECO:0000256" key="1">
    <source>
        <dbReference type="ARBA" id="ARBA00000085"/>
    </source>
</evidence>
<dbReference type="SUPFAM" id="SSF55874">
    <property type="entry name" value="ATPase domain of HSP90 chaperone/DNA topoisomerase II/histidine kinase"/>
    <property type="match status" value="1"/>
</dbReference>
<evidence type="ECO:0000256" key="10">
    <source>
        <dbReference type="SAM" id="MobiDB-lite"/>
    </source>
</evidence>
<proteinExistence type="predicted"/>
<keyword evidence="11" id="KW-0472">Membrane</keyword>
<feature type="region of interest" description="Disordered" evidence="10">
    <location>
        <begin position="672"/>
        <end position="775"/>
    </location>
</feature>
<keyword evidence="8 11" id="KW-1133">Transmembrane helix</keyword>
<dbReference type="SMART" id="SM00304">
    <property type="entry name" value="HAMP"/>
    <property type="match status" value="1"/>
</dbReference>
<keyword evidence="5" id="KW-0808">Transferase</keyword>
<dbReference type="SMART" id="SM00387">
    <property type="entry name" value="HATPase_c"/>
    <property type="match status" value="1"/>
</dbReference>
<dbReference type="AlphaFoldDB" id="A0A1H5VNU6"/>
<evidence type="ECO:0000256" key="2">
    <source>
        <dbReference type="ARBA" id="ARBA00004370"/>
    </source>
</evidence>
<evidence type="ECO:0000256" key="8">
    <source>
        <dbReference type="ARBA" id="ARBA00022989"/>
    </source>
</evidence>
<dbReference type="InterPro" id="IPR050428">
    <property type="entry name" value="TCS_sensor_his_kinase"/>
</dbReference>
<keyword evidence="9" id="KW-0902">Two-component regulatory system</keyword>
<evidence type="ECO:0000256" key="11">
    <source>
        <dbReference type="SAM" id="Phobius"/>
    </source>
</evidence>
<evidence type="ECO:0000313" key="13">
    <source>
        <dbReference type="EMBL" id="SEF88890.1"/>
    </source>
</evidence>
<feature type="transmembrane region" description="Helical" evidence="11">
    <location>
        <begin position="46"/>
        <end position="67"/>
    </location>
</feature>
<evidence type="ECO:0000256" key="6">
    <source>
        <dbReference type="ARBA" id="ARBA00022692"/>
    </source>
</evidence>
<feature type="compositionally biased region" description="Basic and acidic residues" evidence="10">
    <location>
        <begin position="714"/>
        <end position="724"/>
    </location>
</feature>
<evidence type="ECO:0000256" key="5">
    <source>
        <dbReference type="ARBA" id="ARBA00022679"/>
    </source>
</evidence>
<dbReference type="Pfam" id="PF00672">
    <property type="entry name" value="HAMP"/>
    <property type="match status" value="1"/>
</dbReference>
<evidence type="ECO:0000256" key="9">
    <source>
        <dbReference type="ARBA" id="ARBA00023012"/>
    </source>
</evidence>
<dbReference type="GO" id="GO:0000160">
    <property type="term" value="P:phosphorelay signal transduction system"/>
    <property type="evidence" value="ECO:0007669"/>
    <property type="project" value="UniProtKB-KW"/>
</dbReference>
<accession>A0A1H5VNU6</accession>
<feature type="compositionally biased region" description="Basic and acidic residues" evidence="10">
    <location>
        <begin position="692"/>
        <end position="703"/>
    </location>
</feature>
<feature type="compositionally biased region" description="Low complexity" evidence="10">
    <location>
        <begin position="848"/>
        <end position="870"/>
    </location>
</feature>
<dbReference type="PANTHER" id="PTHR45436">
    <property type="entry name" value="SENSOR HISTIDINE KINASE YKOH"/>
    <property type="match status" value="1"/>
</dbReference>
<dbReference type="InterPro" id="IPR003594">
    <property type="entry name" value="HATPase_dom"/>
</dbReference>
<dbReference type="Gene3D" id="3.30.565.10">
    <property type="entry name" value="Histidine kinase-like ATPase, C-terminal domain"/>
    <property type="match status" value="1"/>
</dbReference>
<keyword evidence="4" id="KW-0597">Phosphoprotein</keyword>
<gene>
    <name evidence="13" type="ORF">SAMN05216223_102374</name>
</gene>
<reference evidence="13 14" key="1">
    <citation type="submission" date="2016-10" db="EMBL/GenBank/DDBJ databases">
        <authorList>
            <person name="de Groot N.N."/>
        </authorList>
    </citation>
    <scope>NUCLEOTIDE SEQUENCE [LARGE SCALE GENOMIC DNA]</scope>
    <source>
        <strain evidence="13 14">CGMCC 4.2023</strain>
    </source>
</reference>
<keyword evidence="14" id="KW-1185">Reference proteome</keyword>
<feature type="region of interest" description="Disordered" evidence="10">
    <location>
        <begin position="1"/>
        <end position="28"/>
    </location>
</feature>
<evidence type="ECO:0000259" key="12">
    <source>
        <dbReference type="PROSITE" id="PS50885"/>
    </source>
</evidence>
<dbReference type="Pfam" id="PF02518">
    <property type="entry name" value="HATPase_c"/>
    <property type="match status" value="1"/>
</dbReference>
<dbReference type="EC" id="2.7.13.3" evidence="3"/>
<evidence type="ECO:0000256" key="7">
    <source>
        <dbReference type="ARBA" id="ARBA00022777"/>
    </source>
</evidence>
<dbReference type="PANTHER" id="PTHR45436:SF5">
    <property type="entry name" value="SENSOR HISTIDINE KINASE TRCS"/>
    <property type="match status" value="1"/>
</dbReference>